<sequence>MPKPRGSVGFWRGDPSARVELQRPPDRWTGTLVDNWSPATIAGLRRELISQRRQKPKISDGALSSIANDWLRDREQLSHARGTGTKRKKPAKARSVSPRVTAEHVKLLLHPPAQPKRRKGASRAQPKAPQSAPRPTSLSGDEMARIVAGSAGTVRGTTNKGTESSPARPAGARVKVRIHAGIGTYGAVVAWNFIRHARSVHLVICDRDGARLHEFERAIDERHVRFPPPPGGEFTVRAMFLGESGQRLANATARHPRRNATRKSTKKTRPQRNTSRPTAN</sequence>
<protein>
    <submittedName>
        <fullName evidence="2">Uncharacterized protein</fullName>
    </submittedName>
</protein>
<feature type="compositionally biased region" description="Basic residues" evidence="1">
    <location>
        <begin position="254"/>
        <end position="270"/>
    </location>
</feature>
<dbReference type="AlphaFoldDB" id="A0AAU7B1Q1"/>
<reference evidence="2" key="1">
    <citation type="submission" date="2022-12" db="EMBL/GenBank/DDBJ databases">
        <title>Paraconexibacter alkalitolerans sp. nov. and Baekduia alba sp. nov., isolated from soil and emended description of the genera Paraconexibacter (Chun et al., 2020) and Baekduia (An et al., 2020).</title>
        <authorList>
            <person name="Vieira S."/>
            <person name="Huber K.J."/>
            <person name="Geppert A."/>
            <person name="Wolf J."/>
            <person name="Neumann-Schaal M."/>
            <person name="Muesken M."/>
            <person name="Overmann J."/>
        </authorList>
    </citation>
    <scope>NUCLEOTIDE SEQUENCE</scope>
    <source>
        <strain evidence="2">AEG42_29</strain>
    </source>
</reference>
<feature type="compositionally biased region" description="Polar residues" evidence="1">
    <location>
        <begin position="155"/>
        <end position="165"/>
    </location>
</feature>
<evidence type="ECO:0000313" key="2">
    <source>
        <dbReference type="EMBL" id="XAY07883.1"/>
    </source>
</evidence>
<gene>
    <name evidence="2" type="ORF">DSM112329_04775</name>
</gene>
<organism evidence="2">
    <name type="scientific">Paraconexibacter sp. AEG42_29</name>
    <dbReference type="NCBI Taxonomy" id="2997339"/>
    <lineage>
        <taxon>Bacteria</taxon>
        <taxon>Bacillati</taxon>
        <taxon>Actinomycetota</taxon>
        <taxon>Thermoleophilia</taxon>
        <taxon>Solirubrobacterales</taxon>
        <taxon>Paraconexibacteraceae</taxon>
        <taxon>Paraconexibacter</taxon>
    </lineage>
</organism>
<name>A0AAU7B1Q1_9ACTN</name>
<evidence type="ECO:0000256" key="1">
    <source>
        <dbReference type="SAM" id="MobiDB-lite"/>
    </source>
</evidence>
<feature type="region of interest" description="Disordered" evidence="1">
    <location>
        <begin position="248"/>
        <end position="280"/>
    </location>
</feature>
<dbReference type="EMBL" id="CP114014">
    <property type="protein sequence ID" value="XAY07883.1"/>
    <property type="molecule type" value="Genomic_DNA"/>
</dbReference>
<feature type="compositionally biased region" description="Polar residues" evidence="1">
    <location>
        <begin position="271"/>
        <end position="280"/>
    </location>
</feature>
<dbReference type="KEGG" id="parq:DSM112329_04775"/>
<proteinExistence type="predicted"/>
<accession>A0AAU7B1Q1</accession>
<feature type="region of interest" description="Disordered" evidence="1">
    <location>
        <begin position="78"/>
        <end position="171"/>
    </location>
</feature>